<gene>
    <name evidence="1" type="ORF">SAMN05421505_14922</name>
</gene>
<proteinExistence type="predicted"/>
<dbReference type="RefSeq" id="WP_093175625.1">
    <property type="nucleotide sequence ID" value="NZ_FNCN01000049.1"/>
</dbReference>
<organism evidence="1 2">
    <name type="scientific">Sinosporangium album</name>
    <dbReference type="NCBI Taxonomy" id="504805"/>
    <lineage>
        <taxon>Bacteria</taxon>
        <taxon>Bacillati</taxon>
        <taxon>Actinomycetota</taxon>
        <taxon>Actinomycetes</taxon>
        <taxon>Streptosporangiales</taxon>
        <taxon>Streptosporangiaceae</taxon>
        <taxon>Sinosporangium</taxon>
    </lineage>
</organism>
<dbReference type="InterPro" id="IPR057369">
    <property type="entry name" value="VG15"/>
</dbReference>
<protein>
    <recommendedName>
        <fullName evidence="3">Phage Mu protein F like protein</fullName>
    </recommendedName>
</protein>
<dbReference type="Proteomes" id="UP000198923">
    <property type="component" value="Unassembled WGS sequence"/>
</dbReference>
<dbReference type="AlphaFoldDB" id="A0A1G8KBQ5"/>
<evidence type="ECO:0000313" key="1">
    <source>
        <dbReference type="EMBL" id="SDI40858.1"/>
    </source>
</evidence>
<sequence>MTPQEYRAARRSAAQQLLALVLPLLGLMPARPSPGQWKAVTDALYPLVYRSRTDAHRLAERFYRDQRVAQGAAAGPVEFPRRNYRPEALAVALERGVRSRLEALPEGQEVPRVIITEAAAVVERHVADAGREAVADAARHDPEALGYARVATGVSTCAFCLMLVSRGPVYKNASAALLRDGGGEPYHNRCDCLAVPVFDRKAWPGREDYLAAEATWQEAGRSLSGLRRHLDDQRRRTAEEPAVA</sequence>
<dbReference type="STRING" id="504805.SAMN05421505_14922"/>
<dbReference type="OrthoDB" id="3194844at2"/>
<dbReference type="EMBL" id="FNCN01000049">
    <property type="protein sequence ID" value="SDI40858.1"/>
    <property type="molecule type" value="Genomic_DNA"/>
</dbReference>
<accession>A0A1G8KBQ5</accession>
<dbReference type="Pfam" id="PF25310">
    <property type="entry name" value="VG15"/>
    <property type="match status" value="1"/>
</dbReference>
<name>A0A1G8KBQ5_9ACTN</name>
<keyword evidence="2" id="KW-1185">Reference proteome</keyword>
<evidence type="ECO:0000313" key="2">
    <source>
        <dbReference type="Proteomes" id="UP000198923"/>
    </source>
</evidence>
<evidence type="ECO:0008006" key="3">
    <source>
        <dbReference type="Google" id="ProtNLM"/>
    </source>
</evidence>
<reference evidence="1 2" key="1">
    <citation type="submission" date="2016-10" db="EMBL/GenBank/DDBJ databases">
        <authorList>
            <person name="de Groot N.N."/>
        </authorList>
    </citation>
    <scope>NUCLEOTIDE SEQUENCE [LARGE SCALE GENOMIC DNA]</scope>
    <source>
        <strain evidence="1 2">CPCC 201354</strain>
    </source>
</reference>